<dbReference type="SUPFAM" id="SSF51182">
    <property type="entry name" value="RmlC-like cupins"/>
    <property type="match status" value="1"/>
</dbReference>
<protein>
    <submittedName>
        <fullName evidence="5">AraC-type DNA-binding protein</fullName>
    </submittedName>
</protein>
<evidence type="ECO:0000259" key="4">
    <source>
        <dbReference type="PROSITE" id="PS01124"/>
    </source>
</evidence>
<reference evidence="5 6" key="1">
    <citation type="submission" date="2016-10" db="EMBL/GenBank/DDBJ databases">
        <authorList>
            <person name="de Groot N.N."/>
        </authorList>
    </citation>
    <scope>NUCLEOTIDE SEQUENCE [LARGE SCALE GENOMIC DNA]</scope>
    <source>
        <strain evidence="5 6">DSM 25186</strain>
    </source>
</reference>
<sequence>MKAAIQKIPISADQAFVIRELRDPYFDPNWHFHPEYQLFLVLKGSGTRFIGDSIAHFEEGEVLFTGPNLPHLWRSDDLYFQEDSPGTHGLVIYFGEHFLGEAFLEKQEMHALRQLFHQAHRGVEVVGATRTYLTAAMQRMLTLEGFDRVLALLQALHVLATSSEWRPVASLGYSHAYNPTDADRMNRVHTYVMDHFKGEVRLSEAAALASMSDSAFCRYFKAHANKTFSAFVSEIRIGYACKLLAQEHLSITQIAYECGFPTLSNFNRQFKRVTQETPFHYRKQFLNPHY</sequence>
<dbReference type="PROSITE" id="PS00041">
    <property type="entry name" value="HTH_ARAC_FAMILY_1"/>
    <property type="match status" value="1"/>
</dbReference>
<dbReference type="PANTHER" id="PTHR43280">
    <property type="entry name" value="ARAC-FAMILY TRANSCRIPTIONAL REGULATOR"/>
    <property type="match status" value="1"/>
</dbReference>
<dbReference type="PANTHER" id="PTHR43280:SF27">
    <property type="entry name" value="TRANSCRIPTIONAL REGULATOR MTLR"/>
    <property type="match status" value="1"/>
</dbReference>
<keyword evidence="1" id="KW-0805">Transcription regulation</keyword>
<dbReference type="Pfam" id="PF12833">
    <property type="entry name" value="HTH_18"/>
    <property type="match status" value="1"/>
</dbReference>
<dbReference type="SMART" id="SM00342">
    <property type="entry name" value="HTH_ARAC"/>
    <property type="match status" value="1"/>
</dbReference>
<dbReference type="InterPro" id="IPR018062">
    <property type="entry name" value="HTH_AraC-typ_CS"/>
</dbReference>
<dbReference type="Gene3D" id="1.10.10.60">
    <property type="entry name" value="Homeodomain-like"/>
    <property type="match status" value="2"/>
</dbReference>
<evidence type="ECO:0000313" key="6">
    <source>
        <dbReference type="Proteomes" id="UP000198510"/>
    </source>
</evidence>
<dbReference type="Pfam" id="PF02311">
    <property type="entry name" value="AraC_binding"/>
    <property type="match status" value="1"/>
</dbReference>
<evidence type="ECO:0000256" key="3">
    <source>
        <dbReference type="ARBA" id="ARBA00023163"/>
    </source>
</evidence>
<gene>
    <name evidence="5" type="ORF">SAMN05421823_11451</name>
</gene>
<dbReference type="InterPro" id="IPR018060">
    <property type="entry name" value="HTH_AraC"/>
</dbReference>
<dbReference type="STRING" id="1075417.SAMN05421823_11451"/>
<keyword evidence="3" id="KW-0804">Transcription</keyword>
<dbReference type="Proteomes" id="UP000198510">
    <property type="component" value="Unassembled WGS sequence"/>
</dbReference>
<dbReference type="InterPro" id="IPR003313">
    <property type="entry name" value="AraC-bd"/>
</dbReference>
<evidence type="ECO:0000256" key="2">
    <source>
        <dbReference type="ARBA" id="ARBA00023125"/>
    </source>
</evidence>
<evidence type="ECO:0000313" key="5">
    <source>
        <dbReference type="EMBL" id="SDM48379.1"/>
    </source>
</evidence>
<name>A0A1G9TKN8_9BACT</name>
<evidence type="ECO:0000256" key="1">
    <source>
        <dbReference type="ARBA" id="ARBA00023015"/>
    </source>
</evidence>
<dbReference type="InterPro" id="IPR011051">
    <property type="entry name" value="RmlC_Cupin_sf"/>
</dbReference>
<dbReference type="GO" id="GO:0043565">
    <property type="term" value="F:sequence-specific DNA binding"/>
    <property type="evidence" value="ECO:0007669"/>
    <property type="project" value="InterPro"/>
</dbReference>
<accession>A0A1G9TKN8</accession>
<dbReference type="SUPFAM" id="SSF46689">
    <property type="entry name" value="Homeodomain-like"/>
    <property type="match status" value="2"/>
</dbReference>
<dbReference type="CDD" id="cd06976">
    <property type="entry name" value="cupin_MtlR-like_N"/>
    <property type="match status" value="1"/>
</dbReference>
<dbReference type="EMBL" id="FNFO01000014">
    <property type="protein sequence ID" value="SDM48379.1"/>
    <property type="molecule type" value="Genomic_DNA"/>
</dbReference>
<dbReference type="RefSeq" id="WP_089687890.1">
    <property type="nucleotide sequence ID" value="NZ_FNFO01000014.1"/>
</dbReference>
<dbReference type="InterPro" id="IPR014710">
    <property type="entry name" value="RmlC-like_jellyroll"/>
</dbReference>
<proteinExistence type="predicted"/>
<dbReference type="OrthoDB" id="792101at2"/>
<organism evidence="5 6">
    <name type="scientific">Catalinimonas alkaloidigena</name>
    <dbReference type="NCBI Taxonomy" id="1075417"/>
    <lineage>
        <taxon>Bacteria</taxon>
        <taxon>Pseudomonadati</taxon>
        <taxon>Bacteroidota</taxon>
        <taxon>Cytophagia</taxon>
        <taxon>Cytophagales</taxon>
        <taxon>Catalimonadaceae</taxon>
        <taxon>Catalinimonas</taxon>
    </lineage>
</organism>
<dbReference type="AlphaFoldDB" id="A0A1G9TKN8"/>
<keyword evidence="6" id="KW-1185">Reference proteome</keyword>
<dbReference type="Gene3D" id="2.60.120.10">
    <property type="entry name" value="Jelly Rolls"/>
    <property type="match status" value="1"/>
</dbReference>
<dbReference type="GO" id="GO:0003700">
    <property type="term" value="F:DNA-binding transcription factor activity"/>
    <property type="evidence" value="ECO:0007669"/>
    <property type="project" value="InterPro"/>
</dbReference>
<keyword evidence="2 5" id="KW-0238">DNA-binding</keyword>
<dbReference type="InterPro" id="IPR009057">
    <property type="entry name" value="Homeodomain-like_sf"/>
</dbReference>
<dbReference type="PROSITE" id="PS01124">
    <property type="entry name" value="HTH_ARAC_FAMILY_2"/>
    <property type="match status" value="1"/>
</dbReference>
<feature type="domain" description="HTH araC/xylS-type" evidence="4">
    <location>
        <begin position="186"/>
        <end position="284"/>
    </location>
</feature>